<dbReference type="OrthoDB" id="5154134at2759"/>
<reference evidence="1 2" key="1">
    <citation type="submission" date="2020-05" db="EMBL/GenBank/DDBJ databases">
        <title>Identification and distribution of gene clusters putatively required for synthesis of sphingolipid metabolism inhibitors in phylogenetically diverse species of the filamentous fungus Fusarium.</title>
        <authorList>
            <person name="Kim H.-S."/>
            <person name="Busman M."/>
            <person name="Brown D.W."/>
            <person name="Divon H."/>
            <person name="Uhlig S."/>
            <person name="Proctor R.H."/>
        </authorList>
    </citation>
    <scope>NUCLEOTIDE SEQUENCE [LARGE SCALE GENOMIC DNA]</scope>
    <source>
        <strain evidence="1 2">NRRL 36939</strain>
    </source>
</reference>
<evidence type="ECO:0000313" key="2">
    <source>
        <dbReference type="Proteomes" id="UP000546213"/>
    </source>
</evidence>
<dbReference type="Proteomes" id="UP000546213">
    <property type="component" value="Unassembled WGS sequence"/>
</dbReference>
<name>A0A8H5KP13_9HYPO</name>
<organism evidence="1 2">
    <name type="scientific">Fusarium pseudocircinatum</name>
    <dbReference type="NCBI Taxonomy" id="56676"/>
    <lineage>
        <taxon>Eukaryota</taxon>
        <taxon>Fungi</taxon>
        <taxon>Dikarya</taxon>
        <taxon>Ascomycota</taxon>
        <taxon>Pezizomycotina</taxon>
        <taxon>Sordariomycetes</taxon>
        <taxon>Hypocreomycetidae</taxon>
        <taxon>Hypocreales</taxon>
        <taxon>Nectriaceae</taxon>
        <taxon>Fusarium</taxon>
        <taxon>Fusarium fujikuroi species complex</taxon>
    </lineage>
</organism>
<proteinExistence type="predicted"/>
<accession>A0A8H5KP13</accession>
<dbReference type="AlphaFoldDB" id="A0A8H5KP13"/>
<protein>
    <submittedName>
        <fullName evidence="1">Uncharacterized protein</fullName>
    </submittedName>
</protein>
<keyword evidence="2" id="KW-1185">Reference proteome</keyword>
<evidence type="ECO:0000313" key="1">
    <source>
        <dbReference type="EMBL" id="KAF5576228.1"/>
    </source>
</evidence>
<dbReference type="EMBL" id="JAAOAS010000436">
    <property type="protein sequence ID" value="KAF5576228.1"/>
    <property type="molecule type" value="Genomic_DNA"/>
</dbReference>
<gene>
    <name evidence="1" type="ORF">FPCIR_12715</name>
</gene>
<sequence length="456" mass="51271">MTPQEAGSDILGSLDPGLAEAHDTADYSIVHPKICHNIASFASNGGWNMPKELRVINSFEGSSFARYKVSAKLTANYLSFASEADFISYANNVIPGIVGPAIDVFVSDNFAEKVRQHDGSSFACENSGNEELNEHLSKLDNLHLYSAEFHRGRALSPGDVLSFYMENEKRRDWLDTLATLITEPKLLSSTGAGFHDGMETFILAHALQILLFAPAEWHQGARYKCADSYVRRFPLEYPEPGPDDVTVSGKYSLEDLYRAVLFMFFLIQQRPEKGEDDYASRTSEKLSREIQLLIIELATSPKVTPTLEPDIGRQRLFRKIQCTSEDSLLALKLTSRGMYQLVKTANPVGAISTWPRSRRNTPILFRIDLEADILRIFHQLPNFMDKDGLRAALPVRRLLLIESKYHHFTPDGTLERFNDYSVSCSPGLMLDKLPKLEEYSLILPAERQSLTMDGLP</sequence>
<comment type="caution">
    <text evidence="1">The sequence shown here is derived from an EMBL/GenBank/DDBJ whole genome shotgun (WGS) entry which is preliminary data.</text>
</comment>